<protein>
    <recommendedName>
        <fullName evidence="2">Glycosyltransferase 2-like domain-containing protein</fullName>
    </recommendedName>
</protein>
<evidence type="ECO:0000313" key="1">
    <source>
        <dbReference type="EMBL" id="GAG60204.1"/>
    </source>
</evidence>
<proteinExistence type="predicted"/>
<dbReference type="SUPFAM" id="SSF53448">
    <property type="entry name" value="Nucleotide-diphospho-sugar transferases"/>
    <property type="match status" value="1"/>
</dbReference>
<gene>
    <name evidence="1" type="ORF">S01H4_14254</name>
</gene>
<organism evidence="1">
    <name type="scientific">marine sediment metagenome</name>
    <dbReference type="NCBI Taxonomy" id="412755"/>
    <lineage>
        <taxon>unclassified sequences</taxon>
        <taxon>metagenomes</taxon>
        <taxon>ecological metagenomes</taxon>
    </lineage>
</organism>
<feature type="non-terminal residue" evidence="1">
    <location>
        <position position="241"/>
    </location>
</feature>
<comment type="caution">
    <text evidence="1">The sequence shown here is derived from an EMBL/GenBank/DDBJ whole genome shotgun (WGS) entry which is preliminary data.</text>
</comment>
<dbReference type="EMBL" id="BART01006254">
    <property type="protein sequence ID" value="GAG60204.1"/>
    <property type="molecule type" value="Genomic_DNA"/>
</dbReference>
<accession>X0YUA9</accession>
<sequence>MSNWGNIAIAVRCGIAADPIFLQSWTRQLLKGIRPGDRILSPVIELPQHFAAEAIATTFLKGPADTVLYIDDDMVFEPEDLEHLRDDPEGADYDALMGLCLSRNSPHRPVIMEAFGEQYKVRAHPPEDTIVDVAIVGLAFTLIRRSVFERVNKIKPKDELFFRWNYCGDSEDASFSQLAIKAGCKLGVNTRVIIGHRIKAVVKWDFKQKGVAYEEVMRRYDQVLKEKNNGRIRNTPANTQE</sequence>
<dbReference type="AlphaFoldDB" id="X0YUA9"/>
<dbReference type="InterPro" id="IPR029044">
    <property type="entry name" value="Nucleotide-diphossugar_trans"/>
</dbReference>
<reference evidence="1" key="1">
    <citation type="journal article" date="2014" name="Front. Microbiol.">
        <title>High frequency of phylogenetically diverse reductive dehalogenase-homologous genes in deep subseafloor sedimentary metagenomes.</title>
        <authorList>
            <person name="Kawai M."/>
            <person name="Futagami T."/>
            <person name="Toyoda A."/>
            <person name="Takaki Y."/>
            <person name="Nishi S."/>
            <person name="Hori S."/>
            <person name="Arai W."/>
            <person name="Tsubouchi T."/>
            <person name="Morono Y."/>
            <person name="Uchiyama I."/>
            <person name="Ito T."/>
            <person name="Fujiyama A."/>
            <person name="Inagaki F."/>
            <person name="Takami H."/>
        </authorList>
    </citation>
    <scope>NUCLEOTIDE SEQUENCE</scope>
    <source>
        <strain evidence="1">Expedition CK06-06</strain>
    </source>
</reference>
<name>X0YUA9_9ZZZZ</name>
<dbReference type="Gene3D" id="3.90.550.40">
    <property type="match status" value="1"/>
</dbReference>
<evidence type="ECO:0008006" key="2">
    <source>
        <dbReference type="Google" id="ProtNLM"/>
    </source>
</evidence>